<organism evidence="10 11">
    <name type="scientific">Staurois parvus</name>
    <dbReference type="NCBI Taxonomy" id="386267"/>
    <lineage>
        <taxon>Eukaryota</taxon>
        <taxon>Metazoa</taxon>
        <taxon>Chordata</taxon>
        <taxon>Craniata</taxon>
        <taxon>Vertebrata</taxon>
        <taxon>Euteleostomi</taxon>
        <taxon>Amphibia</taxon>
        <taxon>Batrachia</taxon>
        <taxon>Anura</taxon>
        <taxon>Neobatrachia</taxon>
        <taxon>Ranoidea</taxon>
        <taxon>Ranidae</taxon>
        <taxon>Staurois</taxon>
    </lineage>
</organism>
<evidence type="ECO:0000256" key="4">
    <source>
        <dbReference type="ARBA" id="ARBA00022771"/>
    </source>
</evidence>
<dbReference type="EMBL" id="CATNWA010008373">
    <property type="protein sequence ID" value="CAI9555955.1"/>
    <property type="molecule type" value="Genomic_DNA"/>
</dbReference>
<keyword evidence="2" id="KW-0479">Metal-binding</keyword>
<evidence type="ECO:0000256" key="8">
    <source>
        <dbReference type="PROSITE-ProRule" id="PRU00042"/>
    </source>
</evidence>
<feature type="domain" description="C2H2-type" evidence="9">
    <location>
        <begin position="128"/>
        <end position="155"/>
    </location>
</feature>
<evidence type="ECO:0000259" key="9">
    <source>
        <dbReference type="PROSITE" id="PS50157"/>
    </source>
</evidence>
<accession>A0ABN9C7C9</accession>
<protein>
    <recommendedName>
        <fullName evidence="9">C2H2-type domain-containing protein</fullName>
    </recommendedName>
</protein>
<evidence type="ECO:0000256" key="5">
    <source>
        <dbReference type="ARBA" id="ARBA00022833"/>
    </source>
</evidence>
<dbReference type="InterPro" id="IPR013087">
    <property type="entry name" value="Znf_C2H2_type"/>
</dbReference>
<evidence type="ECO:0000256" key="7">
    <source>
        <dbReference type="ARBA" id="ARBA00023242"/>
    </source>
</evidence>
<keyword evidence="5" id="KW-0862">Zinc</keyword>
<keyword evidence="4 8" id="KW-0863">Zinc-finger</keyword>
<evidence type="ECO:0000256" key="6">
    <source>
        <dbReference type="ARBA" id="ARBA00023125"/>
    </source>
</evidence>
<dbReference type="Gene3D" id="3.30.160.60">
    <property type="entry name" value="Classic Zinc Finger"/>
    <property type="match status" value="4"/>
</dbReference>
<dbReference type="InterPro" id="IPR036236">
    <property type="entry name" value="Znf_C2H2_sf"/>
</dbReference>
<comment type="caution">
    <text evidence="10">The sequence shown here is derived from an EMBL/GenBank/DDBJ whole genome shotgun (WGS) entry which is preliminary data.</text>
</comment>
<dbReference type="SUPFAM" id="SSF57667">
    <property type="entry name" value="beta-beta-alpha zinc fingers"/>
    <property type="match status" value="2"/>
</dbReference>
<gene>
    <name evidence="10" type="ORF">SPARVUS_LOCUS4491924</name>
</gene>
<evidence type="ECO:0000256" key="1">
    <source>
        <dbReference type="ARBA" id="ARBA00004123"/>
    </source>
</evidence>
<name>A0ABN9C7C9_9NEOB</name>
<dbReference type="SMART" id="SM00355">
    <property type="entry name" value="ZnF_C2H2"/>
    <property type="match status" value="4"/>
</dbReference>
<dbReference type="Pfam" id="PF00096">
    <property type="entry name" value="zf-C2H2"/>
    <property type="match status" value="3"/>
</dbReference>
<dbReference type="PROSITE" id="PS00028">
    <property type="entry name" value="ZINC_FINGER_C2H2_1"/>
    <property type="match status" value="2"/>
</dbReference>
<comment type="subcellular location">
    <subcellularLocation>
        <location evidence="1">Nucleus</location>
    </subcellularLocation>
</comment>
<dbReference type="PANTHER" id="PTHR23226">
    <property type="entry name" value="ZINC FINGER AND SCAN DOMAIN-CONTAINING"/>
    <property type="match status" value="1"/>
</dbReference>
<feature type="domain" description="C2H2-type" evidence="9">
    <location>
        <begin position="72"/>
        <end position="99"/>
    </location>
</feature>
<evidence type="ECO:0000313" key="11">
    <source>
        <dbReference type="Proteomes" id="UP001162483"/>
    </source>
</evidence>
<keyword evidence="11" id="KW-1185">Reference proteome</keyword>
<proteinExistence type="predicted"/>
<keyword evidence="3" id="KW-0677">Repeat</keyword>
<keyword evidence="7" id="KW-0539">Nucleus</keyword>
<feature type="domain" description="C2H2-type" evidence="9">
    <location>
        <begin position="100"/>
        <end position="127"/>
    </location>
</feature>
<dbReference type="Proteomes" id="UP001162483">
    <property type="component" value="Unassembled WGS sequence"/>
</dbReference>
<evidence type="ECO:0000313" key="10">
    <source>
        <dbReference type="EMBL" id="CAI9555955.1"/>
    </source>
</evidence>
<feature type="domain" description="C2H2-type" evidence="9">
    <location>
        <begin position="156"/>
        <end position="183"/>
    </location>
</feature>
<reference evidence="10" key="1">
    <citation type="submission" date="2023-05" db="EMBL/GenBank/DDBJ databases">
        <authorList>
            <person name="Stuckert A."/>
        </authorList>
    </citation>
    <scope>NUCLEOTIDE SEQUENCE</scope>
</reference>
<evidence type="ECO:0000256" key="3">
    <source>
        <dbReference type="ARBA" id="ARBA00022737"/>
    </source>
</evidence>
<dbReference type="PANTHER" id="PTHR23226:SF366">
    <property type="entry name" value="ZINC FINGER PROTEIN ZFP2"/>
    <property type="match status" value="1"/>
</dbReference>
<dbReference type="PROSITE" id="PS50157">
    <property type="entry name" value="ZINC_FINGER_C2H2_2"/>
    <property type="match status" value="4"/>
</dbReference>
<evidence type="ECO:0000256" key="2">
    <source>
        <dbReference type="ARBA" id="ARBA00022723"/>
    </source>
</evidence>
<sequence>MPLYNSQDLSSVVYASAATTHTESTDLNAFICNRSDLPLCDTEANPSTGHDNLSYPPTLDSTEGRVMEDKPYGCKYCIRRFAHSSSLYRHQKSHMETKLHKCILCNKAFTSASNLNVHSRIHTGLKPYECNDCGKRFTRKFGLDQHLKIHSQEKLYICSHCGKTYTDYFFLVKHQQMERASVPYS</sequence>
<keyword evidence="6" id="KW-0238">DNA-binding</keyword>